<dbReference type="Proteomes" id="UP000219048">
    <property type="component" value="Unassembled WGS sequence"/>
</dbReference>
<accession>A0A285MVS1</accession>
<comment type="similarity">
    <text evidence="2 6">Belongs to the dTDP-4-dehydrorhamnose reductase family.</text>
</comment>
<dbReference type="RefSeq" id="WP_097046748.1">
    <property type="nucleotide sequence ID" value="NZ_OBEH01000005.1"/>
</dbReference>
<dbReference type="GO" id="GO:0008831">
    <property type="term" value="F:dTDP-4-dehydrorhamnose reductase activity"/>
    <property type="evidence" value="ECO:0007669"/>
    <property type="project" value="UniProtKB-EC"/>
</dbReference>
<evidence type="ECO:0000256" key="1">
    <source>
        <dbReference type="ARBA" id="ARBA00004781"/>
    </source>
</evidence>
<keyword evidence="6" id="KW-0560">Oxidoreductase</keyword>
<evidence type="ECO:0000256" key="2">
    <source>
        <dbReference type="ARBA" id="ARBA00010944"/>
    </source>
</evidence>
<comment type="pathway">
    <text evidence="1 6">Carbohydrate biosynthesis; dTDP-L-rhamnose biosynthesis.</text>
</comment>
<evidence type="ECO:0000313" key="9">
    <source>
        <dbReference type="Proteomes" id="UP000219048"/>
    </source>
</evidence>
<evidence type="ECO:0000256" key="4">
    <source>
        <dbReference type="ARBA" id="ARBA00017099"/>
    </source>
</evidence>
<evidence type="ECO:0000256" key="5">
    <source>
        <dbReference type="ARBA" id="ARBA00048200"/>
    </source>
</evidence>
<dbReference type="InterPro" id="IPR029903">
    <property type="entry name" value="RmlD-like-bd"/>
</dbReference>
<dbReference type="Gene3D" id="3.40.50.720">
    <property type="entry name" value="NAD(P)-binding Rossmann-like Domain"/>
    <property type="match status" value="1"/>
</dbReference>
<dbReference type="AlphaFoldDB" id="A0A285MVS1"/>
<gene>
    <name evidence="8" type="ORF">SAMN06265377_3127</name>
</gene>
<dbReference type="Pfam" id="PF04321">
    <property type="entry name" value="RmlD_sub_bind"/>
    <property type="match status" value="1"/>
</dbReference>
<keyword evidence="9" id="KW-1185">Reference proteome</keyword>
<comment type="catalytic activity">
    <reaction evidence="5">
        <text>dTDP-beta-L-rhamnose + NADP(+) = dTDP-4-dehydro-beta-L-rhamnose + NADPH + H(+)</text>
        <dbReference type="Rhea" id="RHEA:21796"/>
        <dbReference type="ChEBI" id="CHEBI:15378"/>
        <dbReference type="ChEBI" id="CHEBI:57510"/>
        <dbReference type="ChEBI" id="CHEBI:57783"/>
        <dbReference type="ChEBI" id="CHEBI:58349"/>
        <dbReference type="ChEBI" id="CHEBI:62830"/>
        <dbReference type="EC" id="1.1.1.133"/>
    </reaction>
</comment>
<dbReference type="UniPathway" id="UPA00124"/>
<name>A0A285MVS1_9FLAO</name>
<dbReference type="SUPFAM" id="SSF51735">
    <property type="entry name" value="NAD(P)-binding Rossmann-fold domains"/>
    <property type="match status" value="1"/>
</dbReference>
<dbReference type="PANTHER" id="PTHR10491:SF4">
    <property type="entry name" value="METHIONINE ADENOSYLTRANSFERASE 2 SUBUNIT BETA"/>
    <property type="match status" value="1"/>
</dbReference>
<dbReference type="GO" id="GO:0005829">
    <property type="term" value="C:cytosol"/>
    <property type="evidence" value="ECO:0007669"/>
    <property type="project" value="TreeGrafter"/>
</dbReference>
<protein>
    <recommendedName>
        <fullName evidence="4 6">dTDP-4-dehydrorhamnose reductase</fullName>
        <ecNumber evidence="3 6">1.1.1.133</ecNumber>
    </recommendedName>
</protein>
<dbReference type="EC" id="1.1.1.133" evidence="3 6"/>
<dbReference type="EMBL" id="OBEH01000005">
    <property type="protein sequence ID" value="SNZ01290.1"/>
    <property type="molecule type" value="Genomic_DNA"/>
</dbReference>
<keyword evidence="6" id="KW-0521">NADP</keyword>
<evidence type="ECO:0000256" key="6">
    <source>
        <dbReference type="RuleBase" id="RU364082"/>
    </source>
</evidence>
<dbReference type="InterPro" id="IPR036291">
    <property type="entry name" value="NAD(P)-bd_dom_sf"/>
</dbReference>
<comment type="function">
    <text evidence="6">Catalyzes the reduction of dTDP-6-deoxy-L-lyxo-4-hexulose to yield dTDP-L-rhamnose.</text>
</comment>
<sequence>MKILVTGASGQLGSTFKSIAAQGRAKDLEFVFKSSAELDITDFDAVHEELTGSNYAYCINCAAFTNVDKAEADNDLAYRVNVTGARNLALNCNESSTVLIHISTDFVFDGFLNTPYLEEDIARPIGFYGDTKYKGERAVINNLEEHFIIRTSWLYSEYGHNFMKTMLKLGAERDGLSVVYDQVGTPTYALDLANVVLHIIKAHSIDYGVYNYSNEGVASWYDFANEIFQQYKIDIDLKPIRSEEYPMPAERPKFSVLDKSKIKNTFELEIPHWKDSLAVALKAYSKINI</sequence>
<dbReference type="Gene3D" id="3.90.25.10">
    <property type="entry name" value="UDP-galactose 4-epimerase, domain 1"/>
    <property type="match status" value="1"/>
</dbReference>
<dbReference type="InterPro" id="IPR005913">
    <property type="entry name" value="dTDP_dehydrorham_reduct"/>
</dbReference>
<organism evidence="8 9">
    <name type="scientific">Flagellimonas pacifica</name>
    <dbReference type="NCBI Taxonomy" id="1247520"/>
    <lineage>
        <taxon>Bacteria</taxon>
        <taxon>Pseudomonadati</taxon>
        <taxon>Bacteroidota</taxon>
        <taxon>Flavobacteriia</taxon>
        <taxon>Flavobacteriales</taxon>
        <taxon>Flavobacteriaceae</taxon>
        <taxon>Flagellimonas</taxon>
    </lineage>
</organism>
<dbReference type="GO" id="GO:0019305">
    <property type="term" value="P:dTDP-rhamnose biosynthetic process"/>
    <property type="evidence" value="ECO:0007669"/>
    <property type="project" value="UniProtKB-UniPathway"/>
</dbReference>
<proteinExistence type="inferred from homology"/>
<dbReference type="NCBIfam" id="TIGR01214">
    <property type="entry name" value="rmlD"/>
    <property type="match status" value="1"/>
</dbReference>
<evidence type="ECO:0000256" key="3">
    <source>
        <dbReference type="ARBA" id="ARBA00012929"/>
    </source>
</evidence>
<feature type="domain" description="RmlD-like substrate binding" evidence="7">
    <location>
        <begin position="1"/>
        <end position="284"/>
    </location>
</feature>
<dbReference type="PANTHER" id="PTHR10491">
    <property type="entry name" value="DTDP-4-DEHYDRORHAMNOSE REDUCTASE"/>
    <property type="match status" value="1"/>
</dbReference>
<evidence type="ECO:0000313" key="8">
    <source>
        <dbReference type="EMBL" id="SNZ01290.1"/>
    </source>
</evidence>
<dbReference type="CDD" id="cd05254">
    <property type="entry name" value="dTDP_HR_like_SDR_e"/>
    <property type="match status" value="1"/>
</dbReference>
<dbReference type="OrthoDB" id="9803892at2"/>
<reference evidence="9" key="1">
    <citation type="submission" date="2017-09" db="EMBL/GenBank/DDBJ databases">
        <authorList>
            <person name="Varghese N."/>
            <person name="Submissions S."/>
        </authorList>
    </citation>
    <scope>NUCLEOTIDE SEQUENCE [LARGE SCALE GENOMIC DNA]</scope>
    <source>
        <strain evidence="9">DSM 25885</strain>
    </source>
</reference>
<evidence type="ECO:0000259" key="7">
    <source>
        <dbReference type="Pfam" id="PF04321"/>
    </source>
</evidence>